<feature type="transmembrane region" description="Helical" evidence="1">
    <location>
        <begin position="81"/>
        <end position="98"/>
    </location>
</feature>
<dbReference type="RefSeq" id="WP_073020337.1">
    <property type="nucleotide sequence ID" value="NZ_FQXU01000008.1"/>
</dbReference>
<accession>A0A1M5ZCZ4</accession>
<name>A0A1M5ZCZ4_9CLOT</name>
<keyword evidence="1" id="KW-1133">Transmembrane helix</keyword>
<keyword evidence="1" id="KW-0472">Membrane</keyword>
<evidence type="ECO:0000313" key="2">
    <source>
        <dbReference type="EMBL" id="SHI22039.1"/>
    </source>
</evidence>
<evidence type="ECO:0000256" key="1">
    <source>
        <dbReference type="SAM" id="Phobius"/>
    </source>
</evidence>
<feature type="transmembrane region" description="Helical" evidence="1">
    <location>
        <begin position="104"/>
        <end position="123"/>
    </location>
</feature>
<reference evidence="2 3" key="1">
    <citation type="submission" date="2016-11" db="EMBL/GenBank/DDBJ databases">
        <authorList>
            <person name="Jaros S."/>
            <person name="Januszkiewicz K."/>
            <person name="Wedrychowicz H."/>
        </authorList>
    </citation>
    <scope>NUCLEOTIDE SEQUENCE [LARGE SCALE GENOMIC DNA]</scope>
    <source>
        <strain evidence="2 3">DSM 6191</strain>
    </source>
</reference>
<sequence length="129" mass="14429">MKERKRGILITIFLVLQGIGAFYGMFVYYTNKWAYNMAKSNSLLADTYQVLSNTEVVINTIVSLITLIAIVGVFRWYSGSIYLYVVINAISSITGIMFQPSASIIVSYIVKMIIVVAIAKSLLDKIKTQ</sequence>
<evidence type="ECO:0000313" key="3">
    <source>
        <dbReference type="Proteomes" id="UP000184241"/>
    </source>
</evidence>
<proteinExistence type="predicted"/>
<gene>
    <name evidence="2" type="ORF">SAMN02745941_02800</name>
</gene>
<organism evidence="2 3">
    <name type="scientific">Clostridium intestinale DSM 6191</name>
    <dbReference type="NCBI Taxonomy" id="1121320"/>
    <lineage>
        <taxon>Bacteria</taxon>
        <taxon>Bacillati</taxon>
        <taxon>Bacillota</taxon>
        <taxon>Clostridia</taxon>
        <taxon>Eubacteriales</taxon>
        <taxon>Clostridiaceae</taxon>
        <taxon>Clostridium</taxon>
    </lineage>
</organism>
<protein>
    <submittedName>
        <fullName evidence="2">Uncharacterized protein</fullName>
    </submittedName>
</protein>
<feature type="transmembrane region" description="Helical" evidence="1">
    <location>
        <begin position="56"/>
        <end position="74"/>
    </location>
</feature>
<dbReference type="Proteomes" id="UP000184241">
    <property type="component" value="Unassembled WGS sequence"/>
</dbReference>
<feature type="transmembrane region" description="Helical" evidence="1">
    <location>
        <begin position="7"/>
        <end position="29"/>
    </location>
</feature>
<dbReference type="EMBL" id="FQXU01000008">
    <property type="protein sequence ID" value="SHI22039.1"/>
    <property type="molecule type" value="Genomic_DNA"/>
</dbReference>
<keyword evidence="1" id="KW-0812">Transmembrane</keyword>
<dbReference type="AlphaFoldDB" id="A0A1M5ZCZ4"/>